<feature type="transmembrane region" description="Helical" evidence="6">
    <location>
        <begin position="84"/>
        <end position="106"/>
    </location>
</feature>
<feature type="transmembrane region" description="Helical" evidence="6">
    <location>
        <begin position="126"/>
        <end position="148"/>
    </location>
</feature>
<keyword evidence="2" id="KW-1003">Cell membrane</keyword>
<evidence type="ECO:0000256" key="2">
    <source>
        <dbReference type="ARBA" id="ARBA00022475"/>
    </source>
</evidence>
<keyword evidence="8" id="KW-1185">Reference proteome</keyword>
<evidence type="ECO:0000313" key="7">
    <source>
        <dbReference type="EMBL" id="MDT0496289.1"/>
    </source>
</evidence>
<reference evidence="7 8" key="1">
    <citation type="submission" date="2023-09" db="EMBL/GenBank/DDBJ databases">
        <authorList>
            <person name="Rey-Velasco X."/>
        </authorList>
    </citation>
    <scope>NUCLEOTIDE SEQUENCE [LARGE SCALE GENOMIC DNA]</scope>
    <source>
        <strain evidence="7 8">W345</strain>
    </source>
</reference>
<dbReference type="RefSeq" id="WP_311363683.1">
    <property type="nucleotide sequence ID" value="NZ_JAVRIC010000003.1"/>
</dbReference>
<evidence type="ECO:0000256" key="3">
    <source>
        <dbReference type="ARBA" id="ARBA00022692"/>
    </source>
</evidence>
<keyword evidence="3 6" id="KW-0812">Transmembrane</keyword>
<comment type="subcellular location">
    <subcellularLocation>
        <location evidence="1">Cell membrane</location>
        <topology evidence="1">Multi-pass membrane protein</topology>
    </subcellularLocation>
</comment>
<dbReference type="PANTHER" id="PTHR39087">
    <property type="entry name" value="UPF0104 MEMBRANE PROTEIN MJ1595"/>
    <property type="match status" value="1"/>
</dbReference>
<evidence type="ECO:0000256" key="1">
    <source>
        <dbReference type="ARBA" id="ARBA00004651"/>
    </source>
</evidence>
<evidence type="ECO:0000313" key="8">
    <source>
        <dbReference type="Proteomes" id="UP001254608"/>
    </source>
</evidence>
<comment type="caution">
    <text evidence="7">The sequence shown here is derived from an EMBL/GenBank/DDBJ whole genome shotgun (WGS) entry which is preliminary data.</text>
</comment>
<keyword evidence="5 6" id="KW-0472">Membrane</keyword>
<evidence type="ECO:0000256" key="4">
    <source>
        <dbReference type="ARBA" id="ARBA00022989"/>
    </source>
</evidence>
<dbReference type="PANTHER" id="PTHR39087:SF2">
    <property type="entry name" value="UPF0104 MEMBRANE PROTEIN MJ1595"/>
    <property type="match status" value="1"/>
</dbReference>
<dbReference type="InterPro" id="IPR022791">
    <property type="entry name" value="L-PG_synthase/AglD"/>
</dbReference>
<feature type="transmembrane region" description="Helical" evidence="6">
    <location>
        <begin position="160"/>
        <end position="183"/>
    </location>
</feature>
<protein>
    <submittedName>
        <fullName evidence="7">Lysylphosphatidylglycerol synthase domain-containing protein</fullName>
    </submittedName>
</protein>
<dbReference type="Proteomes" id="UP001254608">
    <property type="component" value="Unassembled WGS sequence"/>
</dbReference>
<feature type="transmembrane region" description="Helical" evidence="6">
    <location>
        <begin position="54"/>
        <end position="72"/>
    </location>
</feature>
<evidence type="ECO:0000256" key="5">
    <source>
        <dbReference type="ARBA" id="ARBA00023136"/>
    </source>
</evidence>
<feature type="transmembrane region" description="Helical" evidence="6">
    <location>
        <begin position="230"/>
        <end position="253"/>
    </location>
</feature>
<feature type="transmembrane region" description="Helical" evidence="6">
    <location>
        <begin position="203"/>
        <end position="223"/>
    </location>
</feature>
<proteinExistence type="predicted"/>
<gene>
    <name evidence="7" type="ORF">RM530_02760</name>
</gene>
<name>A0ABU2WFB4_9GAMM</name>
<organism evidence="7 8">
    <name type="scientific">Banduia mediterranea</name>
    <dbReference type="NCBI Taxonomy" id="3075609"/>
    <lineage>
        <taxon>Bacteria</taxon>
        <taxon>Pseudomonadati</taxon>
        <taxon>Pseudomonadota</taxon>
        <taxon>Gammaproteobacteria</taxon>
        <taxon>Nevskiales</taxon>
        <taxon>Algiphilaceae</taxon>
        <taxon>Banduia</taxon>
    </lineage>
</organism>
<keyword evidence="4 6" id="KW-1133">Transmembrane helix</keyword>
<dbReference type="Pfam" id="PF03706">
    <property type="entry name" value="LPG_synthase_TM"/>
    <property type="match status" value="1"/>
</dbReference>
<evidence type="ECO:0000256" key="6">
    <source>
        <dbReference type="SAM" id="Phobius"/>
    </source>
</evidence>
<accession>A0ABU2WFB4</accession>
<dbReference type="EMBL" id="JAVRIC010000003">
    <property type="protein sequence ID" value="MDT0496289.1"/>
    <property type="molecule type" value="Genomic_DNA"/>
</dbReference>
<sequence length="317" mass="34657">MKLKKHWLQRARMILMPVLSLFVIGLVVTRVDTIKWHEVAQALTSFDALTMAEALALAALSLLICSAYDLFGRHYIGHKLPKPLVMRIAFVGYVFTLNLGSLIGGMGFRFRLYTRFGLSAGDTGKVIGTSVFTNWAGYVLLAGLVFTIAPPHITLIPLPLLRVLGPALLLVTAGYLTLCFIGHGREWEFKRWKLYAPPPLFALLQLVVSSASWLLIVAVIHRFMPEEVSYAAALVALLASAIAGVVSFVPGGLGVLESVFIALLGSEVPANRLLGALIAYRMAYYFIPFALAILAYLSLEWRARRGVEGLAEAGEAR</sequence>
<feature type="transmembrane region" description="Helical" evidence="6">
    <location>
        <begin position="273"/>
        <end position="297"/>
    </location>
</feature>